<proteinExistence type="inferred from homology"/>
<dbReference type="InParanoid" id="A0A6J0B2Q4"/>
<keyword evidence="4" id="KW-0325">Glycoprotein</keyword>
<keyword evidence="2" id="KW-0719">Serine esterase</keyword>
<dbReference type="RefSeq" id="XP_015509345.2">
    <property type="nucleotide sequence ID" value="XM_015653859.2"/>
</dbReference>
<dbReference type="Proteomes" id="UP000829291">
    <property type="component" value="Chromosome 2"/>
</dbReference>
<evidence type="ECO:0000313" key="7">
    <source>
        <dbReference type="RefSeq" id="XP_015509345.2"/>
    </source>
</evidence>
<keyword evidence="3" id="KW-0378">Hydrolase</keyword>
<dbReference type="Gene3D" id="3.40.50.1820">
    <property type="entry name" value="alpha/beta hydrolase"/>
    <property type="match status" value="1"/>
</dbReference>
<dbReference type="InterPro" id="IPR029058">
    <property type="entry name" value="AB_hydrolase_fold"/>
</dbReference>
<keyword evidence="6" id="KW-1185">Reference proteome</keyword>
<dbReference type="GeneID" id="107216616"/>
<dbReference type="GO" id="GO:0052689">
    <property type="term" value="F:carboxylic ester hydrolase activity"/>
    <property type="evidence" value="ECO:0007669"/>
    <property type="project" value="UniProtKB-KW"/>
</dbReference>
<dbReference type="KEGG" id="nlo:107216616"/>
<feature type="domain" description="Carboxylesterase type B" evidence="5">
    <location>
        <begin position="90"/>
        <end position="623"/>
    </location>
</feature>
<comment type="similarity">
    <text evidence="1">Belongs to the type-B carboxylesterase/lipase family.</text>
</comment>
<sequence length="640" mass="72210">MYVILFVRWSLDSLNIMFDDWHVELVRDGQTVRSHKTIPPARFARFEFVLIGQRRVTTMVSYSGAECLFLSLLLSIFFASSAGYLGGTTQPEVTIPQGTLRGKIMTTTHGRKVSAFLGIPYAQPPVGNKRFANPVPAGGWEGIRNATADGNFCPQISGTDHITYLGDEDCLNLNVFTPQISDGKDSALLPVMVYVLGGRFMMGSANSSVYSPKYLLNQDVVFVTLNYRLGILGFLSTGDEVASGNWGLKDQVLALEWVQRNIRHFHGDPDRVTLFGHSSGSACVYLLTLSKLTIGLFHKFIMLSGSGLAPWAYRPRAVYAKRAFELGNYVGCLNNTSDSLVRCLRNKNALDITTVFTRFYVWHCEPFTTWACTDEPDIKGAFLTTSPANIVRAGQIRDLPCIMGVVENEGIATTIDFYEKEGWLEDFLKNFDHLLPIFLYWSDQPDSGAAWVKATKSYYFNNVETMNRSELLTNLTLLVGDAGFTYPMYSSLLYQHAVAVNPQYFYAFRYRGTWSNTYVYGNTLTDYGVAHADDLGYIFPHVDYNMMLALNKTPNEKDLQMREIMVQLWTSFANHGKPSTLFFHGNTTWEPYSKKDNYLQIGDRSEITLEVKHSFSTERMQFWANLERSTAEAETIGFIH</sequence>
<reference evidence="7" key="1">
    <citation type="submission" date="2025-08" db="UniProtKB">
        <authorList>
            <consortium name="RefSeq"/>
        </authorList>
    </citation>
    <scope>IDENTIFICATION</scope>
    <source>
        <tissue evidence="7">Thorax and Abdomen</tissue>
    </source>
</reference>
<evidence type="ECO:0000259" key="5">
    <source>
        <dbReference type="Pfam" id="PF00135"/>
    </source>
</evidence>
<organism evidence="7">
    <name type="scientific">Neodiprion lecontei</name>
    <name type="common">Redheaded pine sawfly</name>
    <dbReference type="NCBI Taxonomy" id="441921"/>
    <lineage>
        <taxon>Eukaryota</taxon>
        <taxon>Metazoa</taxon>
        <taxon>Ecdysozoa</taxon>
        <taxon>Arthropoda</taxon>
        <taxon>Hexapoda</taxon>
        <taxon>Insecta</taxon>
        <taxon>Pterygota</taxon>
        <taxon>Neoptera</taxon>
        <taxon>Endopterygota</taxon>
        <taxon>Hymenoptera</taxon>
        <taxon>Tenthredinoidea</taxon>
        <taxon>Diprionidae</taxon>
        <taxon>Diprioninae</taxon>
        <taxon>Neodiprion</taxon>
    </lineage>
</organism>
<name>A0A6J0B2Q4_NEOLC</name>
<evidence type="ECO:0000313" key="6">
    <source>
        <dbReference type="Proteomes" id="UP000829291"/>
    </source>
</evidence>
<evidence type="ECO:0000256" key="2">
    <source>
        <dbReference type="ARBA" id="ARBA00022487"/>
    </source>
</evidence>
<dbReference type="InterPro" id="IPR002018">
    <property type="entry name" value="CarbesteraseB"/>
</dbReference>
<dbReference type="PANTHER" id="PTHR43142">
    <property type="entry name" value="CARBOXYLIC ESTER HYDROLASE"/>
    <property type="match status" value="1"/>
</dbReference>
<evidence type="ECO:0000256" key="1">
    <source>
        <dbReference type="ARBA" id="ARBA00005964"/>
    </source>
</evidence>
<dbReference type="OrthoDB" id="8174896at2759"/>
<gene>
    <name evidence="7" type="primary">LOC107216616</name>
</gene>
<evidence type="ECO:0000256" key="4">
    <source>
        <dbReference type="ARBA" id="ARBA00023180"/>
    </source>
</evidence>
<evidence type="ECO:0000256" key="3">
    <source>
        <dbReference type="ARBA" id="ARBA00022801"/>
    </source>
</evidence>
<accession>A0A6J0B2Q4</accession>
<dbReference type="AlphaFoldDB" id="A0A6J0B2Q4"/>
<dbReference type="PANTHER" id="PTHR43142:SF1">
    <property type="entry name" value="CARBOXYLIC ESTER HYDROLASE"/>
    <property type="match status" value="1"/>
</dbReference>
<dbReference type="Pfam" id="PF00135">
    <property type="entry name" value="COesterase"/>
    <property type="match status" value="1"/>
</dbReference>
<protein>
    <submittedName>
        <fullName evidence="7">Esterase E4-like isoform X1</fullName>
    </submittedName>
</protein>
<dbReference type="SUPFAM" id="SSF53474">
    <property type="entry name" value="alpha/beta-Hydrolases"/>
    <property type="match status" value="1"/>
</dbReference>